<reference evidence="9" key="2">
    <citation type="submission" date="2015-01" db="EMBL/GenBank/DDBJ databases">
        <title>Evolutionary Origins and Diversification of the Mycorrhizal Mutualists.</title>
        <authorList>
            <consortium name="DOE Joint Genome Institute"/>
            <consortium name="Mycorrhizal Genomics Consortium"/>
            <person name="Kohler A."/>
            <person name="Kuo A."/>
            <person name="Nagy L.G."/>
            <person name="Floudas D."/>
            <person name="Copeland A."/>
            <person name="Barry K.W."/>
            <person name="Cichocki N."/>
            <person name="Veneault-Fourrey C."/>
            <person name="LaButti K."/>
            <person name="Lindquist E.A."/>
            <person name="Lipzen A."/>
            <person name="Lundell T."/>
            <person name="Morin E."/>
            <person name="Murat C."/>
            <person name="Riley R."/>
            <person name="Ohm R."/>
            <person name="Sun H."/>
            <person name="Tunlid A."/>
            <person name="Henrissat B."/>
            <person name="Grigoriev I.V."/>
            <person name="Hibbett D.S."/>
            <person name="Martin F."/>
        </authorList>
    </citation>
    <scope>NUCLEOTIDE SEQUENCE [LARGE SCALE GENOMIC DNA]</scope>
    <source>
        <strain evidence="9">MUT 4182</strain>
    </source>
</reference>
<dbReference type="PROSITE" id="PS51192">
    <property type="entry name" value="HELICASE_ATP_BIND_1"/>
    <property type="match status" value="1"/>
</dbReference>
<reference evidence="8 9" key="1">
    <citation type="submission" date="2014-04" db="EMBL/GenBank/DDBJ databases">
        <authorList>
            <consortium name="DOE Joint Genome Institute"/>
            <person name="Kuo A."/>
            <person name="Girlanda M."/>
            <person name="Perotto S."/>
            <person name="Kohler A."/>
            <person name="Nagy L.G."/>
            <person name="Floudas D."/>
            <person name="Copeland A."/>
            <person name="Barry K.W."/>
            <person name="Cichocki N."/>
            <person name="Veneault-Fourrey C."/>
            <person name="LaButti K."/>
            <person name="Lindquist E.A."/>
            <person name="Lipzen A."/>
            <person name="Lundell T."/>
            <person name="Morin E."/>
            <person name="Murat C."/>
            <person name="Sun H."/>
            <person name="Tunlid A."/>
            <person name="Henrissat B."/>
            <person name="Grigoriev I.V."/>
            <person name="Hibbett D.S."/>
            <person name="Martin F."/>
            <person name="Nordberg H.P."/>
            <person name="Cantor M.N."/>
            <person name="Hua S.X."/>
        </authorList>
    </citation>
    <scope>NUCLEOTIDE SEQUENCE [LARGE SCALE GENOMIC DNA]</scope>
    <source>
        <strain evidence="8 9">MUT 4182</strain>
    </source>
</reference>
<feature type="domain" description="Helicase ATP-binding" evidence="6">
    <location>
        <begin position="468"/>
        <end position="636"/>
    </location>
</feature>
<keyword evidence="2" id="KW-0378">Hydrolase</keyword>
<dbReference type="InterPro" id="IPR014001">
    <property type="entry name" value="Helicase_ATP-bd"/>
</dbReference>
<keyword evidence="1" id="KW-0547">Nucleotide-binding</keyword>
<dbReference type="InterPro" id="IPR059032">
    <property type="entry name" value="WHD_DDX60"/>
</dbReference>
<evidence type="ECO:0008006" key="10">
    <source>
        <dbReference type="Google" id="ProtNLM"/>
    </source>
</evidence>
<dbReference type="GO" id="GO:0016787">
    <property type="term" value="F:hydrolase activity"/>
    <property type="evidence" value="ECO:0007669"/>
    <property type="project" value="UniProtKB-KW"/>
</dbReference>
<dbReference type="GO" id="GO:0003676">
    <property type="term" value="F:nucleic acid binding"/>
    <property type="evidence" value="ECO:0007669"/>
    <property type="project" value="InterPro"/>
</dbReference>
<dbReference type="Proteomes" id="UP000054248">
    <property type="component" value="Unassembled WGS sequence"/>
</dbReference>
<dbReference type="PANTHER" id="PTHR44533:SF4">
    <property type="entry name" value="DEAD_H RNA HELICASE, PUTATIVE-RELATED"/>
    <property type="match status" value="1"/>
</dbReference>
<feature type="region of interest" description="Disordered" evidence="5">
    <location>
        <begin position="868"/>
        <end position="899"/>
    </location>
</feature>
<keyword evidence="3" id="KW-0347">Helicase</keyword>
<protein>
    <recommendedName>
        <fullName evidence="10">P-loop containing nucleoside triphosphate hydrolase protein</fullName>
    </recommendedName>
</protein>
<evidence type="ECO:0000256" key="4">
    <source>
        <dbReference type="ARBA" id="ARBA00022840"/>
    </source>
</evidence>
<dbReference type="SMART" id="SM00490">
    <property type="entry name" value="HELICc"/>
    <property type="match status" value="1"/>
</dbReference>
<dbReference type="PANTHER" id="PTHR44533">
    <property type="entry name" value="DEAD/H RNA HELICASE, PUTATIVE-RELATED"/>
    <property type="match status" value="1"/>
</dbReference>
<dbReference type="STRING" id="1051891.A0A0C3LRX2"/>
<keyword evidence="4" id="KW-0067">ATP-binding</keyword>
<organism evidence="8 9">
    <name type="scientific">Tulasnella calospora MUT 4182</name>
    <dbReference type="NCBI Taxonomy" id="1051891"/>
    <lineage>
        <taxon>Eukaryota</taxon>
        <taxon>Fungi</taxon>
        <taxon>Dikarya</taxon>
        <taxon>Basidiomycota</taxon>
        <taxon>Agaricomycotina</taxon>
        <taxon>Agaricomycetes</taxon>
        <taxon>Cantharellales</taxon>
        <taxon>Tulasnellaceae</taxon>
        <taxon>Tulasnella</taxon>
    </lineage>
</organism>
<dbReference type="EMBL" id="KN823067">
    <property type="protein sequence ID" value="KIO24167.1"/>
    <property type="molecule type" value="Genomic_DNA"/>
</dbReference>
<dbReference type="PROSITE" id="PS51194">
    <property type="entry name" value="HELICASE_CTER"/>
    <property type="match status" value="1"/>
</dbReference>
<proteinExistence type="predicted"/>
<feature type="domain" description="Helicase C-terminal" evidence="7">
    <location>
        <begin position="876"/>
        <end position="1057"/>
    </location>
</feature>
<evidence type="ECO:0000313" key="8">
    <source>
        <dbReference type="EMBL" id="KIO24167.1"/>
    </source>
</evidence>
<dbReference type="SUPFAM" id="SSF52540">
    <property type="entry name" value="P-loop containing nucleoside triphosphate hydrolases"/>
    <property type="match status" value="1"/>
</dbReference>
<dbReference type="InterPro" id="IPR052431">
    <property type="entry name" value="SKI2_subfamily_helicases"/>
</dbReference>
<feature type="region of interest" description="Disordered" evidence="5">
    <location>
        <begin position="226"/>
        <end position="265"/>
    </location>
</feature>
<dbReference type="Pfam" id="PF00270">
    <property type="entry name" value="DEAD"/>
    <property type="match status" value="1"/>
</dbReference>
<dbReference type="Pfam" id="PF26076">
    <property type="entry name" value="WHD_DDX60"/>
    <property type="match status" value="1"/>
</dbReference>
<evidence type="ECO:0000259" key="7">
    <source>
        <dbReference type="PROSITE" id="PS51194"/>
    </source>
</evidence>
<dbReference type="InterPro" id="IPR027417">
    <property type="entry name" value="P-loop_NTPase"/>
</dbReference>
<dbReference type="Gene3D" id="3.40.50.300">
    <property type="entry name" value="P-loop containing nucleotide triphosphate hydrolases"/>
    <property type="match status" value="2"/>
</dbReference>
<dbReference type="SMART" id="SM00487">
    <property type="entry name" value="DEXDc"/>
    <property type="match status" value="1"/>
</dbReference>
<evidence type="ECO:0000313" key="9">
    <source>
        <dbReference type="Proteomes" id="UP000054248"/>
    </source>
</evidence>
<dbReference type="HOGENOM" id="CLU_002305_2_0_1"/>
<gene>
    <name evidence="8" type="ORF">M407DRAFT_213317</name>
</gene>
<dbReference type="OrthoDB" id="2320933at2759"/>
<dbReference type="InterPro" id="IPR001650">
    <property type="entry name" value="Helicase_C-like"/>
</dbReference>
<dbReference type="GO" id="GO:0005737">
    <property type="term" value="C:cytoplasm"/>
    <property type="evidence" value="ECO:0007669"/>
    <property type="project" value="TreeGrafter"/>
</dbReference>
<feature type="compositionally biased region" description="Basic and acidic residues" evidence="5">
    <location>
        <begin position="1384"/>
        <end position="1394"/>
    </location>
</feature>
<accession>A0A0C3LRX2</accession>
<dbReference type="Pfam" id="PF00271">
    <property type="entry name" value="Helicase_C"/>
    <property type="match status" value="1"/>
</dbReference>
<evidence type="ECO:0000256" key="2">
    <source>
        <dbReference type="ARBA" id="ARBA00022801"/>
    </source>
</evidence>
<dbReference type="GO" id="GO:0005524">
    <property type="term" value="F:ATP binding"/>
    <property type="evidence" value="ECO:0007669"/>
    <property type="project" value="UniProtKB-KW"/>
</dbReference>
<dbReference type="InterPro" id="IPR011545">
    <property type="entry name" value="DEAD/DEAH_box_helicase_dom"/>
</dbReference>
<name>A0A0C3LRX2_9AGAM</name>
<dbReference type="GO" id="GO:0004386">
    <property type="term" value="F:helicase activity"/>
    <property type="evidence" value="ECO:0007669"/>
    <property type="project" value="UniProtKB-KW"/>
</dbReference>
<feature type="compositionally biased region" description="Basic and acidic residues" evidence="5">
    <location>
        <begin position="869"/>
        <end position="881"/>
    </location>
</feature>
<sequence>MDGRVFLNLLAVFANDPTPNEDLSALLGSGPAESAKLLVVCLHQHVESGRLSFSPATLSSALSEWRHDEVDDSPPPSGEVSLRLLPFHNDVFDEFLNPTHLASEIAPSTDTSSSSSGSSIVDESEDFSQKSGWFTNTTTFTNDQHSHNTRKITEAFTEKRLVLYGEKRDDDRPLSKEELEYRRRRKERTYQRLMGDIHRHSATLTGAKGVPLQRVVIPMAKRLIKDLPSGKEPPPQRRPSLQSPTVNPKSRKEPKAQQPKLNSAEKLRQKIKDEKAIKALSESEVWWKQQLAQMEKLPTPERKAELLGRVQRNAKRMEDSWLRTETLLYQIHLDVSRWIYGSGSEEAPVQARYSVNILRTASEIHSIGVASDAAKTFLRSLLETIGLSDLDILKPSSTETTKTLLTFKPIRFAHRDRSKSPLYPFLKLPSHVIDFQLEHYGIYMDRSMDGQVDSRVSFIPDAWQRKVLDRLDKRESILVVAPTSAGKTFISYYAMEQVLRESDDGVLVYVAPTKPLVNQIVAEISARFEKSLKSGNVWAAHNRDWRTHEPHKCQILVTMPEILAIMLLSPVLAEKWVPRLRWIVLDEIHTIGQQEGGAVWEQLLLFAPCPIIGLSATIGNPEEFSQWLESVQEQHGFKYALVQHKHRYSHLRKFTYTMSREPIEFKGLSSEPPPAVHPIYIHPMSVLLSGARVLPEDLALESGDCLTLFRAMLKVADQSPEKRQQLAKLEPRKFFIRSHGRLLNQRDVLDYEAHLKSLLADWSKEPEAYDKILHPIGEALSQGHNECQTMPDQKGLYMNLVHVVHDLQRRDNIPAILFNFDRHECEVMAGVLLKELKTAETKWKESSPQWQNKLAKWEAWAAASKQRQRASERAKKAKPQEEEVPTEAKSWEEAFDPDDPLPEFSFAGPWTSYSKAELEEDIDGLQWAGVPTWAMDALKVGIAVHHSGMNYKYRTLIESLFRVGFVRVVIATDTLALGINMPVKTSVFVGDSVYLTALTYRQCAGRAGRRGMDLLGNVVFYGMPMQRIHQIMTSKVPPLTGNMPLTTTLSLRLCNLLHGSQQFPTAVNAINSVLRLSQLSLASNIVRDEVLHHLRFSIDYLRRTNLLNVKGEPLIMFPVVAHLYHTEPSNLALVALLQGGVLHRICASIDLKPITTTRSLVSVLSHLFARSRLPRLYSGEGALERLRPPKSLSQIILPQLSPDAYQTLSEHNDLILETFRGYTRSYATQYLSESPDNTLPLSKETLPQTIDQDATFMLTLRRKAVKVDATSSFVANSGVTDSSLKTVADLVRTARSGLHLDKNAIPGLDDILTLGDRLNGCILDFFTHGQTQVLLEANGIRRGDVWFLLQEFSLSLATLLTGLEHYMKAAAADPNVDSESSDEGYDHGNEGRDESDGDTLEPGVTSIFPVKPAGITDGDWKVYRAVVLTKREFDKKFRVMWA</sequence>
<evidence type="ECO:0000256" key="1">
    <source>
        <dbReference type="ARBA" id="ARBA00022741"/>
    </source>
</evidence>
<feature type="region of interest" description="Disordered" evidence="5">
    <location>
        <begin position="1372"/>
        <end position="1403"/>
    </location>
</feature>
<evidence type="ECO:0000256" key="5">
    <source>
        <dbReference type="SAM" id="MobiDB-lite"/>
    </source>
</evidence>
<dbReference type="FunFam" id="3.40.50.300:FF:001039">
    <property type="entry name" value="ATP-dependent RNA helicase DDX60"/>
    <property type="match status" value="1"/>
</dbReference>
<evidence type="ECO:0000259" key="6">
    <source>
        <dbReference type="PROSITE" id="PS51192"/>
    </source>
</evidence>
<evidence type="ECO:0000256" key="3">
    <source>
        <dbReference type="ARBA" id="ARBA00022806"/>
    </source>
</evidence>
<keyword evidence="9" id="KW-1185">Reference proteome</keyword>